<gene>
    <name evidence="6" type="ORF">RCL2_000511400</name>
    <name evidence="5" type="ORF">RclHR1_17540006</name>
</gene>
<dbReference type="OrthoDB" id="432528at2759"/>
<dbReference type="InterPro" id="IPR015915">
    <property type="entry name" value="Kelch-typ_b-propeller"/>
</dbReference>
<keyword evidence="2" id="KW-0677">Repeat</keyword>
<name>A0A2Z6QK94_9GLOM</name>
<feature type="transmembrane region" description="Helical" evidence="4">
    <location>
        <begin position="384"/>
        <end position="408"/>
    </location>
</feature>
<feature type="compositionally biased region" description="Acidic residues" evidence="3">
    <location>
        <begin position="659"/>
        <end position="677"/>
    </location>
</feature>
<evidence type="ECO:0000313" key="7">
    <source>
        <dbReference type="Proteomes" id="UP000247702"/>
    </source>
</evidence>
<keyword evidence="4" id="KW-1133">Transmembrane helix</keyword>
<dbReference type="Proteomes" id="UP000615446">
    <property type="component" value="Unassembled WGS sequence"/>
</dbReference>
<reference evidence="6" key="2">
    <citation type="submission" date="2019-10" db="EMBL/GenBank/DDBJ databases">
        <title>Conservation and host-specific expression of non-tandemly repeated heterogenous ribosome RNA gene in arbuscular mycorrhizal fungi.</title>
        <authorList>
            <person name="Maeda T."/>
            <person name="Kobayashi Y."/>
            <person name="Nakagawa T."/>
            <person name="Ezawa T."/>
            <person name="Yamaguchi K."/>
            <person name="Bino T."/>
            <person name="Nishimoto Y."/>
            <person name="Shigenobu S."/>
            <person name="Kawaguchi M."/>
        </authorList>
    </citation>
    <scope>NUCLEOTIDE SEQUENCE</scope>
    <source>
        <strain evidence="6">HR1</strain>
    </source>
</reference>
<dbReference type="Proteomes" id="UP000247702">
    <property type="component" value="Unassembled WGS sequence"/>
</dbReference>
<feature type="compositionally biased region" description="Acidic residues" evidence="3">
    <location>
        <begin position="594"/>
        <end position="651"/>
    </location>
</feature>
<organism evidence="5 7">
    <name type="scientific">Rhizophagus clarus</name>
    <dbReference type="NCBI Taxonomy" id="94130"/>
    <lineage>
        <taxon>Eukaryota</taxon>
        <taxon>Fungi</taxon>
        <taxon>Fungi incertae sedis</taxon>
        <taxon>Mucoromycota</taxon>
        <taxon>Glomeromycotina</taxon>
        <taxon>Glomeromycetes</taxon>
        <taxon>Glomerales</taxon>
        <taxon>Glomeraceae</taxon>
        <taxon>Rhizophagus</taxon>
    </lineage>
</organism>
<dbReference type="EMBL" id="BLAL01000034">
    <property type="protein sequence ID" value="GES77778.1"/>
    <property type="molecule type" value="Genomic_DNA"/>
</dbReference>
<dbReference type="EMBL" id="BEXD01000840">
    <property type="protein sequence ID" value="GBB90553.1"/>
    <property type="molecule type" value="Genomic_DNA"/>
</dbReference>
<dbReference type="SUPFAM" id="SSF50965">
    <property type="entry name" value="Galactose oxidase, central domain"/>
    <property type="match status" value="1"/>
</dbReference>
<comment type="caution">
    <text evidence="5">The sequence shown here is derived from an EMBL/GenBank/DDBJ whole genome shotgun (WGS) entry which is preliminary data.</text>
</comment>
<keyword evidence="4" id="KW-0812">Transmembrane</keyword>
<keyword evidence="7" id="KW-1185">Reference proteome</keyword>
<evidence type="ECO:0000256" key="2">
    <source>
        <dbReference type="ARBA" id="ARBA00022737"/>
    </source>
</evidence>
<dbReference type="PANTHER" id="PTHR46093:SF18">
    <property type="entry name" value="FIBRONECTIN TYPE-III DOMAIN-CONTAINING PROTEIN"/>
    <property type="match status" value="1"/>
</dbReference>
<feature type="region of interest" description="Disordered" evidence="3">
    <location>
        <begin position="454"/>
        <end position="488"/>
    </location>
</feature>
<dbReference type="Gene3D" id="2.120.10.80">
    <property type="entry name" value="Kelch-type beta propeller"/>
    <property type="match status" value="2"/>
</dbReference>
<feature type="compositionally biased region" description="Low complexity" evidence="3">
    <location>
        <begin position="471"/>
        <end position="488"/>
    </location>
</feature>
<feature type="compositionally biased region" description="Basic and acidic residues" evidence="3">
    <location>
        <begin position="564"/>
        <end position="576"/>
    </location>
</feature>
<evidence type="ECO:0000256" key="1">
    <source>
        <dbReference type="ARBA" id="ARBA00022441"/>
    </source>
</evidence>
<feature type="compositionally biased region" description="Polar residues" evidence="3">
    <location>
        <begin position="535"/>
        <end position="547"/>
    </location>
</feature>
<sequence>MIVIKIIISLIFLLLNYINLILGAPILTTIISPRWGHTATLVGTKIYFIGGRTLGNVLATEFLSLDVSRSFTSLQPEWLLLDTIGVPKTIEHTAVIGGSNNEEIIIFGGGVDDPATALTNSLYIYDTVNNVFTNPNLPNGPSRRYDHSAVTTPTGNMLIYGGYVDQWTGSPTASMTSELWELNTINLNFWNGFSLINNSPGLRRSHTASIVDNKMYILGGVVGNTPLGMNVIYAFDLINNIWEINTATGEIPLPRREFTSVVANKKIIIYGGTDVTRSILYGDVAVLDTDSWTWSKQETANPPPNRSGHTATLVGANMIVAFGSIGSSMIDSSIYILNILDWSWDTQYVPTDLPSDDSYTTMKNITNPNINRKNNFENSDTTRIYLIVIIVLAVVCGILFFIIIWYIIYRQIDKHKIATGQHLLGIPYEFNEPPTAQQQQRIKPRPSFLCLGKNKRDRHKSTQSAQGLVNSSIPTSPSTVPSTPHTMTMNNRYSNNSAPFRYSLGSGVGGLGLERYSTGSGVGRVTFNDRTETIQYSPESESSNASPFDNFDDDSETVQRRNRLRVETNIKPKGSVDDISYQFGPLYVINPDKNEDDEDEEDDKDEEEGEEEEEEEGEEEEESEENEEEEDDDDDYYEEGEEEDDDEEGNNNDDNGGGGDDDDDDDDDDEDEDDDGE</sequence>
<evidence type="ECO:0000256" key="4">
    <source>
        <dbReference type="SAM" id="Phobius"/>
    </source>
</evidence>
<keyword evidence="4" id="KW-0472">Membrane</keyword>
<dbReference type="InterPro" id="IPR011043">
    <property type="entry name" value="Gal_Oxase/kelch_b-propeller"/>
</dbReference>
<evidence type="ECO:0000313" key="5">
    <source>
        <dbReference type="EMBL" id="GBB90553.1"/>
    </source>
</evidence>
<evidence type="ECO:0000256" key="3">
    <source>
        <dbReference type="SAM" id="MobiDB-lite"/>
    </source>
</evidence>
<dbReference type="PANTHER" id="PTHR46093">
    <property type="entry name" value="ACYL-COA-BINDING DOMAIN-CONTAINING PROTEIN 5"/>
    <property type="match status" value="1"/>
</dbReference>
<dbReference type="Pfam" id="PF24681">
    <property type="entry name" value="Kelch_KLHDC2_KLHL20_DRC7"/>
    <property type="match status" value="1"/>
</dbReference>
<proteinExistence type="predicted"/>
<keyword evidence="1" id="KW-0880">Kelch repeat</keyword>
<reference evidence="5 7" key="1">
    <citation type="submission" date="2017-11" db="EMBL/GenBank/DDBJ databases">
        <title>The genome of Rhizophagus clarus HR1 reveals common genetic basis of auxotrophy among arbuscular mycorrhizal fungi.</title>
        <authorList>
            <person name="Kobayashi Y."/>
        </authorList>
    </citation>
    <scope>NUCLEOTIDE SEQUENCE [LARGE SCALE GENOMIC DNA]</scope>
    <source>
        <strain evidence="5 7">HR1</strain>
    </source>
</reference>
<accession>A0A2Z6QK94</accession>
<protein>
    <submittedName>
        <fullName evidence="6">Galactose oxidase</fullName>
    </submittedName>
</protein>
<feature type="region of interest" description="Disordered" evidence="3">
    <location>
        <begin position="535"/>
        <end position="677"/>
    </location>
</feature>
<evidence type="ECO:0000313" key="6">
    <source>
        <dbReference type="EMBL" id="GES77778.1"/>
    </source>
</evidence>
<dbReference type="AlphaFoldDB" id="A0A2Z6QK94"/>